<keyword evidence="2" id="KW-0238">DNA-binding</keyword>
<evidence type="ECO:0000313" key="6">
    <source>
        <dbReference type="Proteomes" id="UP000196536"/>
    </source>
</evidence>
<dbReference type="InterPro" id="IPR010982">
    <property type="entry name" value="Lambda_DNA-bd_dom_sf"/>
</dbReference>
<dbReference type="Pfam" id="PF00356">
    <property type="entry name" value="LacI"/>
    <property type="match status" value="1"/>
</dbReference>
<organism evidence="5 6">
    <name type="scientific">Acinetobacter populi</name>
    <dbReference type="NCBI Taxonomy" id="1582270"/>
    <lineage>
        <taxon>Bacteria</taxon>
        <taxon>Pseudomonadati</taxon>
        <taxon>Pseudomonadota</taxon>
        <taxon>Gammaproteobacteria</taxon>
        <taxon>Moraxellales</taxon>
        <taxon>Moraxellaceae</taxon>
        <taxon>Acinetobacter</taxon>
    </lineage>
</organism>
<feature type="domain" description="HTH lacI-type" evidence="4">
    <location>
        <begin position="7"/>
        <end position="66"/>
    </location>
</feature>
<dbReference type="CDD" id="cd06285">
    <property type="entry name" value="PBP1_LacI-like"/>
    <property type="match status" value="1"/>
</dbReference>
<evidence type="ECO:0000313" key="5">
    <source>
        <dbReference type="EMBL" id="OUY07506.1"/>
    </source>
</evidence>
<dbReference type="SUPFAM" id="SSF53822">
    <property type="entry name" value="Periplasmic binding protein-like I"/>
    <property type="match status" value="1"/>
</dbReference>
<dbReference type="PROSITE" id="PS50932">
    <property type="entry name" value="HTH_LACI_2"/>
    <property type="match status" value="1"/>
</dbReference>
<dbReference type="EMBL" id="NEXX01000002">
    <property type="protein sequence ID" value="OUY07506.1"/>
    <property type="molecule type" value="Genomic_DNA"/>
</dbReference>
<dbReference type="AlphaFoldDB" id="A0A1Z9YZ67"/>
<comment type="caution">
    <text evidence="5">The sequence shown here is derived from an EMBL/GenBank/DDBJ whole genome shotgun (WGS) entry which is preliminary data.</text>
</comment>
<dbReference type="SMART" id="SM00354">
    <property type="entry name" value="HTH_LACI"/>
    <property type="match status" value="1"/>
</dbReference>
<dbReference type="Proteomes" id="UP000196536">
    <property type="component" value="Unassembled WGS sequence"/>
</dbReference>
<dbReference type="SUPFAM" id="SSF47413">
    <property type="entry name" value="lambda repressor-like DNA-binding domains"/>
    <property type="match status" value="1"/>
</dbReference>
<protein>
    <submittedName>
        <fullName evidence="5">LacI family transcriptional regulator</fullName>
    </submittedName>
</protein>
<sequence>MNRSKNVTLKSLSKQLGLHVSTVSRVLNGTLDEAHTAASPETIEKIRNLATELNYQPNTLAKSLKTQKTQVISVLVPKLSDLVLATIYEGIDAAATQYNYFTFVSNTNDHPENQKKLGEMALSRKVDGLIIADTHINEQSSNSFLQELSSKEIPFILVSRKTENFISVTCNDYLGGELAAQHLISQGHRNIGVIAGEPFASTGIDRTQGFCDYCDKHGVTISNKQIIHSGFDVNSGHQAGLKLLSTTDKPTAIFAVNDFIAIGLMGAIKKLGMTPGKDIAVIGFNNITLAEQLPIPLTTIASPMYDMGYIAMELLIKRIKGEKIESIAMEPKLFIRESTLNFDKFTN</sequence>
<evidence type="ECO:0000259" key="4">
    <source>
        <dbReference type="PROSITE" id="PS50932"/>
    </source>
</evidence>
<evidence type="ECO:0000256" key="2">
    <source>
        <dbReference type="ARBA" id="ARBA00023125"/>
    </source>
</evidence>
<keyword evidence="6" id="KW-1185">Reference proteome</keyword>
<dbReference type="InterPro" id="IPR028082">
    <property type="entry name" value="Peripla_BP_I"/>
</dbReference>
<evidence type="ECO:0000256" key="1">
    <source>
        <dbReference type="ARBA" id="ARBA00023015"/>
    </source>
</evidence>
<evidence type="ECO:0000256" key="3">
    <source>
        <dbReference type="ARBA" id="ARBA00023163"/>
    </source>
</evidence>
<dbReference type="InterPro" id="IPR000843">
    <property type="entry name" value="HTH_LacI"/>
</dbReference>
<dbReference type="InterPro" id="IPR046335">
    <property type="entry name" value="LacI/GalR-like_sensor"/>
</dbReference>
<dbReference type="Pfam" id="PF13377">
    <property type="entry name" value="Peripla_BP_3"/>
    <property type="match status" value="1"/>
</dbReference>
<dbReference type="GO" id="GO:0003700">
    <property type="term" value="F:DNA-binding transcription factor activity"/>
    <property type="evidence" value="ECO:0007669"/>
    <property type="project" value="TreeGrafter"/>
</dbReference>
<dbReference type="CDD" id="cd01392">
    <property type="entry name" value="HTH_LacI"/>
    <property type="match status" value="1"/>
</dbReference>
<gene>
    <name evidence="5" type="ORF">CAP51_07065</name>
</gene>
<proteinExistence type="predicted"/>
<dbReference type="PANTHER" id="PTHR30146:SF109">
    <property type="entry name" value="HTH-TYPE TRANSCRIPTIONAL REGULATOR GALS"/>
    <property type="match status" value="1"/>
</dbReference>
<reference evidence="5 6" key="1">
    <citation type="submission" date="2017-05" db="EMBL/GenBank/DDBJ databases">
        <title>Acinetobacter populi ANC 5415 (= PBJ7), whole genome shotgun sequencing project.</title>
        <authorList>
            <person name="Nemec A."/>
            <person name="Radolfova-Krizova L."/>
        </authorList>
    </citation>
    <scope>NUCLEOTIDE SEQUENCE [LARGE SCALE GENOMIC DNA]</scope>
    <source>
        <strain evidence="5 6">PBJ7</strain>
    </source>
</reference>
<keyword evidence="1" id="KW-0805">Transcription regulation</keyword>
<dbReference type="Gene3D" id="1.10.260.40">
    <property type="entry name" value="lambda repressor-like DNA-binding domains"/>
    <property type="match status" value="1"/>
</dbReference>
<keyword evidence="3" id="KW-0804">Transcription</keyword>
<dbReference type="GO" id="GO:0000976">
    <property type="term" value="F:transcription cis-regulatory region binding"/>
    <property type="evidence" value="ECO:0007669"/>
    <property type="project" value="TreeGrafter"/>
</dbReference>
<dbReference type="OrthoDB" id="6790885at2"/>
<dbReference type="PANTHER" id="PTHR30146">
    <property type="entry name" value="LACI-RELATED TRANSCRIPTIONAL REPRESSOR"/>
    <property type="match status" value="1"/>
</dbReference>
<accession>A0A1Z9YZ67</accession>
<name>A0A1Z9YZ67_9GAMM</name>
<dbReference type="Gene3D" id="3.40.50.2300">
    <property type="match status" value="2"/>
</dbReference>